<dbReference type="PANTHER" id="PTHR30204:SF96">
    <property type="entry name" value="CHROMOSOME-ANCHORING PROTEIN RACA"/>
    <property type="match status" value="1"/>
</dbReference>
<evidence type="ECO:0000259" key="2">
    <source>
        <dbReference type="PROSITE" id="PS50937"/>
    </source>
</evidence>
<dbReference type="InterPro" id="IPR029442">
    <property type="entry name" value="GyrI-like"/>
</dbReference>
<dbReference type="Gene3D" id="3.20.80.10">
    <property type="entry name" value="Regulatory factor, effector binding domain"/>
    <property type="match status" value="1"/>
</dbReference>
<dbReference type="CDD" id="cd01107">
    <property type="entry name" value="HTH_BmrR"/>
    <property type="match status" value="1"/>
</dbReference>
<dbReference type="InterPro" id="IPR009061">
    <property type="entry name" value="DNA-bd_dom_put_sf"/>
</dbReference>
<name>A0A1T4W510_9BACT</name>
<dbReference type="InterPro" id="IPR011256">
    <property type="entry name" value="Reg_factor_effector_dom_sf"/>
</dbReference>
<feature type="domain" description="HTH merR-type" evidence="2">
    <location>
        <begin position="6"/>
        <end position="75"/>
    </location>
</feature>
<dbReference type="OrthoDB" id="9802944at2"/>
<dbReference type="Pfam" id="PF00376">
    <property type="entry name" value="MerR"/>
    <property type="match status" value="1"/>
</dbReference>
<dbReference type="SUPFAM" id="SSF55136">
    <property type="entry name" value="Probable bacterial effector-binding domain"/>
    <property type="match status" value="1"/>
</dbReference>
<evidence type="ECO:0000313" key="3">
    <source>
        <dbReference type="EMBL" id="SKA72229.1"/>
    </source>
</evidence>
<protein>
    <submittedName>
        <fullName evidence="3">DNA-binding transcriptional regulator, MerR family</fullName>
    </submittedName>
</protein>
<dbReference type="RefSeq" id="WP_078684896.1">
    <property type="nucleotide sequence ID" value="NZ_FUYA01000004.1"/>
</dbReference>
<dbReference type="InterPro" id="IPR047057">
    <property type="entry name" value="MerR_fam"/>
</dbReference>
<reference evidence="3 4" key="1">
    <citation type="submission" date="2017-02" db="EMBL/GenBank/DDBJ databases">
        <authorList>
            <person name="Peterson S.W."/>
        </authorList>
    </citation>
    <scope>NUCLEOTIDE SEQUENCE [LARGE SCALE GENOMIC DNA]</scope>
    <source>
        <strain evidence="3 4">DSM 18034</strain>
    </source>
</reference>
<dbReference type="GO" id="GO:0003677">
    <property type="term" value="F:DNA binding"/>
    <property type="evidence" value="ECO:0007669"/>
    <property type="project" value="UniProtKB-KW"/>
</dbReference>
<gene>
    <name evidence="3" type="ORF">SAMN02745702_01627</name>
</gene>
<dbReference type="PANTHER" id="PTHR30204">
    <property type="entry name" value="REDOX-CYCLING DRUG-SENSING TRANSCRIPTIONAL ACTIVATOR SOXR"/>
    <property type="match status" value="1"/>
</dbReference>
<dbReference type="Gene3D" id="1.10.1660.10">
    <property type="match status" value="1"/>
</dbReference>
<organism evidence="3 4">
    <name type="scientific">Desulfobaculum bizertense DSM 18034</name>
    <dbReference type="NCBI Taxonomy" id="1121442"/>
    <lineage>
        <taxon>Bacteria</taxon>
        <taxon>Pseudomonadati</taxon>
        <taxon>Thermodesulfobacteriota</taxon>
        <taxon>Desulfovibrionia</taxon>
        <taxon>Desulfovibrionales</taxon>
        <taxon>Desulfovibrionaceae</taxon>
        <taxon>Desulfobaculum</taxon>
    </lineage>
</organism>
<accession>A0A1T4W510</accession>
<dbReference type="PROSITE" id="PS00552">
    <property type="entry name" value="HTH_MERR_1"/>
    <property type="match status" value="1"/>
</dbReference>
<proteinExistence type="predicted"/>
<dbReference type="InterPro" id="IPR000551">
    <property type="entry name" value="MerR-type_HTH_dom"/>
</dbReference>
<dbReference type="STRING" id="1121442.SAMN02745702_01627"/>
<sequence>MKYKGRYFIGDMSKICNISKKALRYYDEINLIPSHRHDYNQYRYYTYESLLAVPVIKYYKQMGFTLDEMRKFIEGNTANIYKTIQHSFLKKIEELEQEQEKIRRKHHSVKDWYELVVEAEMVMENNIQEVSIKYVQPSKYLFQNQTFESDLMAAIINIDFTKHVEDLDNEITGPVILNFSSYKKRLEKSEQPIRILQKTLKPLALDNQASFGGHMMATCYHIGSHDDIEKTYKKIMHWAQENNYILHDSSYERYVTDYWTTRNTSQFVTEVMMRVSREKASARN</sequence>
<dbReference type="PROSITE" id="PS50937">
    <property type="entry name" value="HTH_MERR_2"/>
    <property type="match status" value="1"/>
</dbReference>
<evidence type="ECO:0000313" key="4">
    <source>
        <dbReference type="Proteomes" id="UP000189733"/>
    </source>
</evidence>
<dbReference type="Pfam" id="PF06445">
    <property type="entry name" value="GyrI-like"/>
    <property type="match status" value="1"/>
</dbReference>
<keyword evidence="4" id="KW-1185">Reference proteome</keyword>
<evidence type="ECO:0000256" key="1">
    <source>
        <dbReference type="ARBA" id="ARBA00023125"/>
    </source>
</evidence>
<dbReference type="SUPFAM" id="SSF46955">
    <property type="entry name" value="Putative DNA-binding domain"/>
    <property type="match status" value="1"/>
</dbReference>
<keyword evidence="1 3" id="KW-0238">DNA-binding</keyword>
<dbReference type="AlphaFoldDB" id="A0A1T4W510"/>
<dbReference type="Proteomes" id="UP000189733">
    <property type="component" value="Unassembled WGS sequence"/>
</dbReference>
<dbReference type="SMART" id="SM00422">
    <property type="entry name" value="HTH_MERR"/>
    <property type="match status" value="1"/>
</dbReference>
<dbReference type="GO" id="GO:0003700">
    <property type="term" value="F:DNA-binding transcription factor activity"/>
    <property type="evidence" value="ECO:0007669"/>
    <property type="project" value="InterPro"/>
</dbReference>
<dbReference type="EMBL" id="FUYA01000004">
    <property type="protein sequence ID" value="SKA72229.1"/>
    <property type="molecule type" value="Genomic_DNA"/>
</dbReference>